<keyword evidence="3" id="KW-0804">Transcription</keyword>
<dbReference type="Proteomes" id="UP001589733">
    <property type="component" value="Unassembled WGS sequence"/>
</dbReference>
<feature type="domain" description="Response regulatory" evidence="6">
    <location>
        <begin position="15"/>
        <end position="132"/>
    </location>
</feature>
<evidence type="ECO:0000313" key="7">
    <source>
        <dbReference type="EMBL" id="MFB9990961.1"/>
    </source>
</evidence>
<reference evidence="7 8" key="1">
    <citation type="submission" date="2024-09" db="EMBL/GenBank/DDBJ databases">
        <authorList>
            <person name="Sun Q."/>
            <person name="Mori K."/>
        </authorList>
    </citation>
    <scope>NUCLEOTIDE SEQUENCE [LARGE SCALE GENOMIC DNA]</scope>
    <source>
        <strain evidence="7 8">JCM 13503</strain>
    </source>
</reference>
<protein>
    <submittedName>
        <fullName evidence="7">Response regulator transcription factor</fullName>
    </submittedName>
</protein>
<feature type="domain" description="HTH luxR-type" evidence="5">
    <location>
        <begin position="148"/>
        <end position="213"/>
    </location>
</feature>
<comment type="caution">
    <text evidence="7">The sequence shown here is derived from an EMBL/GenBank/DDBJ whole genome shotgun (WGS) entry which is preliminary data.</text>
</comment>
<gene>
    <name evidence="7" type="ORF">ACFFLM_03050</name>
</gene>
<dbReference type="InterPro" id="IPR036388">
    <property type="entry name" value="WH-like_DNA-bd_sf"/>
</dbReference>
<evidence type="ECO:0000256" key="3">
    <source>
        <dbReference type="ARBA" id="ARBA00023163"/>
    </source>
</evidence>
<dbReference type="InterPro" id="IPR000792">
    <property type="entry name" value="Tscrpt_reg_LuxR_C"/>
</dbReference>
<dbReference type="InterPro" id="IPR011006">
    <property type="entry name" value="CheY-like_superfamily"/>
</dbReference>
<dbReference type="Pfam" id="PF00196">
    <property type="entry name" value="GerE"/>
    <property type="match status" value="1"/>
</dbReference>
<dbReference type="SMART" id="SM00421">
    <property type="entry name" value="HTH_LUXR"/>
    <property type="match status" value="1"/>
</dbReference>
<accession>A0ABV6ATX6</accession>
<evidence type="ECO:0000259" key="6">
    <source>
        <dbReference type="PROSITE" id="PS50110"/>
    </source>
</evidence>
<dbReference type="SMART" id="SM00448">
    <property type="entry name" value="REC"/>
    <property type="match status" value="1"/>
</dbReference>
<dbReference type="Gene3D" id="1.10.10.10">
    <property type="entry name" value="Winged helix-like DNA-binding domain superfamily/Winged helix DNA-binding domain"/>
    <property type="match status" value="1"/>
</dbReference>
<dbReference type="PANTHER" id="PTHR44688:SF16">
    <property type="entry name" value="DNA-BINDING TRANSCRIPTIONAL ACTIVATOR DEVR_DOSR"/>
    <property type="match status" value="1"/>
</dbReference>
<dbReference type="PROSITE" id="PS50043">
    <property type="entry name" value="HTH_LUXR_2"/>
    <property type="match status" value="1"/>
</dbReference>
<name>A0ABV6ATX6_9DEIO</name>
<organism evidence="7 8">
    <name type="scientific">Deinococcus oregonensis</name>
    <dbReference type="NCBI Taxonomy" id="1805970"/>
    <lineage>
        <taxon>Bacteria</taxon>
        <taxon>Thermotogati</taxon>
        <taxon>Deinococcota</taxon>
        <taxon>Deinococci</taxon>
        <taxon>Deinococcales</taxon>
        <taxon>Deinococcaceae</taxon>
        <taxon>Deinococcus</taxon>
    </lineage>
</organism>
<keyword evidence="4" id="KW-0597">Phosphoprotein</keyword>
<dbReference type="PROSITE" id="PS50110">
    <property type="entry name" value="RESPONSE_REGULATORY"/>
    <property type="match status" value="1"/>
</dbReference>
<dbReference type="PRINTS" id="PR00038">
    <property type="entry name" value="HTHLUXR"/>
</dbReference>
<proteinExistence type="predicted"/>
<keyword evidence="1" id="KW-0805">Transcription regulation</keyword>
<dbReference type="EMBL" id="JBHLYR010000010">
    <property type="protein sequence ID" value="MFB9990961.1"/>
    <property type="molecule type" value="Genomic_DNA"/>
</dbReference>
<keyword evidence="8" id="KW-1185">Reference proteome</keyword>
<dbReference type="Gene3D" id="3.40.50.2300">
    <property type="match status" value="1"/>
</dbReference>
<evidence type="ECO:0000256" key="2">
    <source>
        <dbReference type="ARBA" id="ARBA00023125"/>
    </source>
</evidence>
<dbReference type="PANTHER" id="PTHR44688">
    <property type="entry name" value="DNA-BINDING TRANSCRIPTIONAL ACTIVATOR DEVR_DOSR"/>
    <property type="match status" value="1"/>
</dbReference>
<feature type="modified residue" description="4-aspartylphosphate" evidence="4">
    <location>
        <position position="67"/>
    </location>
</feature>
<dbReference type="RefSeq" id="WP_380005422.1">
    <property type="nucleotide sequence ID" value="NZ_JBHLYR010000010.1"/>
</dbReference>
<keyword evidence="2" id="KW-0238">DNA-binding</keyword>
<evidence type="ECO:0000256" key="4">
    <source>
        <dbReference type="PROSITE-ProRule" id="PRU00169"/>
    </source>
</evidence>
<dbReference type="CDD" id="cd06170">
    <property type="entry name" value="LuxR_C_like"/>
    <property type="match status" value="1"/>
</dbReference>
<sequence>MIEPLTSDPSALEPTVYLVDDDDAVRDALGFLLGTVGLDVRSFADGLALERVLEAEGLPSIGCLLLDIRMPHISGLQLQLHLQERGVDLPVILLTGHADVELCRRAFRQGAADFLSKPVDEAELLEAVQRAVRQHLRSRERQAASGQARERLSRLTAREHEVLRGMLNGQTSKQTARALEISARTVETHRASLFAKLEAKSLAGVIRLALAGEEAV</sequence>
<evidence type="ECO:0000259" key="5">
    <source>
        <dbReference type="PROSITE" id="PS50043"/>
    </source>
</evidence>
<dbReference type="InterPro" id="IPR001789">
    <property type="entry name" value="Sig_transdc_resp-reg_receiver"/>
</dbReference>
<dbReference type="Pfam" id="PF00072">
    <property type="entry name" value="Response_reg"/>
    <property type="match status" value="1"/>
</dbReference>
<evidence type="ECO:0000256" key="1">
    <source>
        <dbReference type="ARBA" id="ARBA00023015"/>
    </source>
</evidence>
<dbReference type="SUPFAM" id="SSF52172">
    <property type="entry name" value="CheY-like"/>
    <property type="match status" value="1"/>
</dbReference>
<evidence type="ECO:0000313" key="8">
    <source>
        <dbReference type="Proteomes" id="UP001589733"/>
    </source>
</evidence>